<protein>
    <submittedName>
        <fullName evidence="1">Glycosyltransferase family 2 protein</fullName>
    </submittedName>
</protein>
<dbReference type="EMBL" id="VOQS01000001">
    <property type="protein sequence ID" value="TXC88841.1"/>
    <property type="molecule type" value="Genomic_DNA"/>
</dbReference>
<dbReference type="RefSeq" id="WP_147234579.1">
    <property type="nucleotide sequence ID" value="NZ_VOQS01000001.1"/>
</dbReference>
<keyword evidence="1" id="KW-0808">Transferase</keyword>
<name>A0A5C6VW58_9BURK</name>
<dbReference type="Gene3D" id="3.90.550.10">
    <property type="entry name" value="Spore Coat Polysaccharide Biosynthesis Protein SpsA, Chain A"/>
    <property type="match status" value="1"/>
</dbReference>
<dbReference type="SUPFAM" id="SSF53448">
    <property type="entry name" value="Nucleotide-diphospho-sugar transferases"/>
    <property type="match status" value="1"/>
</dbReference>
<reference evidence="1 2" key="1">
    <citation type="journal article" date="2018" name="Int. J. Syst. Evol. Microbiol.">
        <title>Paraburkholderia azotifigens sp. nov., a nitrogen-fixing bacterium isolated from paddy soil.</title>
        <authorList>
            <person name="Choi G.M."/>
            <person name="Im W.T."/>
        </authorList>
    </citation>
    <scope>NUCLEOTIDE SEQUENCE [LARGE SCALE GENOMIC DNA]</scope>
    <source>
        <strain evidence="1 2">NF 2-5-3</strain>
    </source>
</reference>
<proteinExistence type="predicted"/>
<sequence>MTRDIIAIIICFKPNHERLRGLIDAISDSVGCIVLFDNGGLDVAKLAGVDAEKILLESPGENVGLATPLNFACEYGAKNGFRFLISFDQDSTPPMEMISILERELVAYQSKNARAVAIGPQLVDVRDGKETISPFVRFGKIGISKWSGDGTEPVSQLITSGCMVDLSVWGAENRFNDELFIDFVDNNWCWRMVRKRYVVLGTSRARMPHELSEEIKESSYISLNKYGWIRRYFQMRNSVYHLVHESLSVAQRLYLLRAMVVVFLSSVISDERPLQSVRGCLRGFAHGLVGRMGAYR</sequence>
<gene>
    <name evidence="1" type="ORF">FRZ40_15285</name>
</gene>
<accession>A0A5C6VW58</accession>
<organism evidence="1 2">
    <name type="scientific">Paraburkholderia azotifigens</name>
    <dbReference type="NCBI Taxonomy" id="2057004"/>
    <lineage>
        <taxon>Bacteria</taxon>
        <taxon>Pseudomonadati</taxon>
        <taxon>Pseudomonadota</taxon>
        <taxon>Betaproteobacteria</taxon>
        <taxon>Burkholderiales</taxon>
        <taxon>Burkholderiaceae</taxon>
        <taxon>Paraburkholderia</taxon>
    </lineage>
</organism>
<comment type="caution">
    <text evidence="1">The sequence shown here is derived from an EMBL/GenBank/DDBJ whole genome shotgun (WGS) entry which is preliminary data.</text>
</comment>
<dbReference type="CDD" id="cd02526">
    <property type="entry name" value="GT2_RfbF_like"/>
    <property type="match status" value="1"/>
</dbReference>
<evidence type="ECO:0000313" key="1">
    <source>
        <dbReference type="EMBL" id="TXC88841.1"/>
    </source>
</evidence>
<dbReference type="GO" id="GO:0016740">
    <property type="term" value="F:transferase activity"/>
    <property type="evidence" value="ECO:0007669"/>
    <property type="project" value="UniProtKB-KW"/>
</dbReference>
<dbReference type="InterPro" id="IPR029044">
    <property type="entry name" value="Nucleotide-diphossugar_trans"/>
</dbReference>
<evidence type="ECO:0000313" key="2">
    <source>
        <dbReference type="Proteomes" id="UP000321776"/>
    </source>
</evidence>
<dbReference type="AlphaFoldDB" id="A0A5C6VW58"/>
<dbReference type="Proteomes" id="UP000321776">
    <property type="component" value="Unassembled WGS sequence"/>
</dbReference>